<dbReference type="GO" id="GO:0016298">
    <property type="term" value="F:lipase activity"/>
    <property type="evidence" value="ECO:0007669"/>
    <property type="project" value="InterPro"/>
</dbReference>
<keyword evidence="7" id="KW-1185">Reference proteome</keyword>
<evidence type="ECO:0000256" key="3">
    <source>
        <dbReference type="ARBA" id="ARBA00022525"/>
    </source>
</evidence>
<dbReference type="RefSeq" id="XP_025832695.1">
    <property type="nucleotide sequence ID" value="XM_025976910.1"/>
</dbReference>
<evidence type="ECO:0000313" key="8">
    <source>
        <dbReference type="RefSeq" id="XP_025832695.1"/>
    </source>
</evidence>
<evidence type="ECO:0000256" key="2">
    <source>
        <dbReference type="ARBA" id="ARBA00010701"/>
    </source>
</evidence>
<dbReference type="Gene3D" id="3.40.50.1820">
    <property type="entry name" value="alpha/beta hydrolase"/>
    <property type="match status" value="1"/>
</dbReference>
<dbReference type="Pfam" id="PF00151">
    <property type="entry name" value="Lipase"/>
    <property type="match status" value="1"/>
</dbReference>
<dbReference type="Proteomes" id="UP000192223">
    <property type="component" value="Unplaced"/>
</dbReference>
<sequence>MRYIVLILFAQYLVHITNMLGHISVLLTGVIILSIQPNRISCERLIETTDDITFYLYTRSNRDDPQALRSNDLTDLSSSNFNSSLPNYIVFHGIDNNYKSSLYIKDPLLNAADVNLFLVDYSRPASSWTWAEDATVETAPIIAQYIDLIKDQHNVDSDNFILVGFSLGCHIAGKTGKLLNGDIDTIIALDPPGISPFYIDASVARYVQVIHSSNFGTQTSVGRADFFANTNKREQPGCNQDLRCSHFRATKYYAESLASGGFTAVKCDSYESFSAGLCDGNAKAHLGGVNLDKSASGSYYLSTNSQRPFSRG</sequence>
<protein>
    <submittedName>
        <fullName evidence="8">Pancreatic lipase-related protein 2-like</fullName>
    </submittedName>
</protein>
<dbReference type="InterPro" id="IPR029058">
    <property type="entry name" value="AB_hydrolase_fold"/>
</dbReference>
<evidence type="ECO:0000259" key="6">
    <source>
        <dbReference type="Pfam" id="PF00151"/>
    </source>
</evidence>
<dbReference type="InterPro" id="IPR000734">
    <property type="entry name" value="TAG_lipase"/>
</dbReference>
<name>A0A7F5R9R8_AGRPL</name>
<comment type="subcellular location">
    <subcellularLocation>
        <location evidence="1">Secreted</location>
    </subcellularLocation>
</comment>
<evidence type="ECO:0000256" key="1">
    <source>
        <dbReference type="ARBA" id="ARBA00004613"/>
    </source>
</evidence>
<dbReference type="InParanoid" id="A0A7F5R9R8"/>
<keyword evidence="5" id="KW-0812">Transmembrane</keyword>
<gene>
    <name evidence="8" type="primary">LOC108739462</name>
</gene>
<dbReference type="PRINTS" id="PR00821">
    <property type="entry name" value="TAGLIPASE"/>
</dbReference>
<keyword evidence="3" id="KW-0964">Secreted</keyword>
<dbReference type="OrthoDB" id="199913at2759"/>
<organism evidence="7 8">
    <name type="scientific">Agrilus planipennis</name>
    <name type="common">Emerald ash borer</name>
    <name type="synonym">Agrilus marcopoli</name>
    <dbReference type="NCBI Taxonomy" id="224129"/>
    <lineage>
        <taxon>Eukaryota</taxon>
        <taxon>Metazoa</taxon>
        <taxon>Ecdysozoa</taxon>
        <taxon>Arthropoda</taxon>
        <taxon>Hexapoda</taxon>
        <taxon>Insecta</taxon>
        <taxon>Pterygota</taxon>
        <taxon>Neoptera</taxon>
        <taxon>Endopterygota</taxon>
        <taxon>Coleoptera</taxon>
        <taxon>Polyphaga</taxon>
        <taxon>Elateriformia</taxon>
        <taxon>Buprestoidea</taxon>
        <taxon>Buprestidae</taxon>
        <taxon>Agrilinae</taxon>
        <taxon>Agrilus</taxon>
    </lineage>
</organism>
<evidence type="ECO:0000256" key="4">
    <source>
        <dbReference type="RuleBase" id="RU004262"/>
    </source>
</evidence>
<dbReference type="GeneID" id="108739462"/>
<feature type="transmembrane region" description="Helical" evidence="5">
    <location>
        <begin position="12"/>
        <end position="35"/>
    </location>
</feature>
<dbReference type="GO" id="GO:0016042">
    <property type="term" value="P:lipid catabolic process"/>
    <property type="evidence" value="ECO:0007669"/>
    <property type="project" value="TreeGrafter"/>
</dbReference>
<comment type="similarity">
    <text evidence="2 4">Belongs to the AB hydrolase superfamily. Lipase family.</text>
</comment>
<accession>A0A7F5R9R8</accession>
<keyword evidence="5" id="KW-1133">Transmembrane helix</keyword>
<evidence type="ECO:0000256" key="5">
    <source>
        <dbReference type="SAM" id="Phobius"/>
    </source>
</evidence>
<dbReference type="SUPFAM" id="SSF53474">
    <property type="entry name" value="alpha/beta-Hydrolases"/>
    <property type="match status" value="1"/>
</dbReference>
<feature type="domain" description="Lipase" evidence="6">
    <location>
        <begin position="47"/>
        <end position="309"/>
    </location>
</feature>
<dbReference type="PANTHER" id="PTHR11610">
    <property type="entry name" value="LIPASE"/>
    <property type="match status" value="1"/>
</dbReference>
<dbReference type="KEGG" id="apln:108739462"/>
<reference evidence="8" key="1">
    <citation type="submission" date="2025-08" db="UniProtKB">
        <authorList>
            <consortium name="RefSeq"/>
        </authorList>
    </citation>
    <scope>IDENTIFICATION</scope>
    <source>
        <tissue evidence="8">Entire body</tissue>
    </source>
</reference>
<dbReference type="InterPro" id="IPR013818">
    <property type="entry name" value="Lipase"/>
</dbReference>
<dbReference type="GO" id="GO:0005615">
    <property type="term" value="C:extracellular space"/>
    <property type="evidence" value="ECO:0007669"/>
    <property type="project" value="TreeGrafter"/>
</dbReference>
<dbReference type="PANTHER" id="PTHR11610:SF190">
    <property type="entry name" value="VITELLOGENIN-3-LIKE PROTEIN"/>
    <property type="match status" value="1"/>
</dbReference>
<evidence type="ECO:0000313" key="7">
    <source>
        <dbReference type="Proteomes" id="UP000192223"/>
    </source>
</evidence>
<proteinExistence type="inferred from homology"/>
<dbReference type="AlphaFoldDB" id="A0A7F5R9R8"/>
<keyword evidence="5" id="KW-0472">Membrane</keyword>